<evidence type="ECO:0000256" key="3">
    <source>
        <dbReference type="ARBA" id="ARBA00022801"/>
    </source>
</evidence>
<keyword evidence="6" id="KW-0675">Receptor</keyword>
<dbReference type="CDD" id="cd00882">
    <property type="entry name" value="Ras_like_GTPase"/>
    <property type="match status" value="1"/>
</dbReference>
<evidence type="ECO:0000256" key="5">
    <source>
        <dbReference type="SAM" id="MobiDB-lite"/>
    </source>
</evidence>
<dbReference type="EMBL" id="JAUSYA010000001">
    <property type="protein sequence ID" value="MDQ0682834.1"/>
    <property type="molecule type" value="Genomic_DNA"/>
</dbReference>
<reference evidence="6 7" key="1">
    <citation type="submission" date="2023-07" db="EMBL/GenBank/DDBJ databases">
        <title>Comparative genomics of wheat-associated soil bacteria to identify genetic determinants of phenazine resistance.</title>
        <authorList>
            <person name="Mouncey N."/>
        </authorList>
    </citation>
    <scope>NUCLEOTIDE SEQUENCE [LARGE SCALE GENOMIC DNA]</scope>
    <source>
        <strain evidence="6 7">W4I19-2</strain>
    </source>
</reference>
<protein>
    <submittedName>
        <fullName evidence="6">Signal recognition particle receptor subunit beta</fullName>
    </submittedName>
</protein>
<dbReference type="RefSeq" id="WP_307041476.1">
    <property type="nucleotide sequence ID" value="NZ_JAUSYA010000001.1"/>
</dbReference>
<feature type="region of interest" description="Disordered" evidence="5">
    <location>
        <begin position="193"/>
        <end position="215"/>
    </location>
</feature>
<dbReference type="InterPro" id="IPR004130">
    <property type="entry name" value="Gpn"/>
</dbReference>
<name>A0ABU0PWR1_STRAH</name>
<dbReference type="PANTHER" id="PTHR42708">
    <property type="entry name" value="ATP/GTP-BINDING PROTEIN-RELATED"/>
    <property type="match status" value="1"/>
</dbReference>
<keyword evidence="3" id="KW-0378">Hydrolase</keyword>
<sequence>MPGRSRSAKTVPLAVKIVVSGGLGVGKTTFIGAVSEIEPLDTEAAITQVSVGIDSLEGVESKTTTPVALDFGRITLDTAIALYLFGTPGQNRFTFLWDDLAEGALGTVVLADTRRIEDCFPAVDYFEARGAPFVLAVNRFEGAVPVELEEVRDALGLSTDVPVLECDARERGSVRDVLEALMDRVIGFRAAPRTRNGKLPPPASAAPPAAEEARV</sequence>
<evidence type="ECO:0000313" key="7">
    <source>
        <dbReference type="Proteomes" id="UP001243364"/>
    </source>
</evidence>
<evidence type="ECO:0000313" key="6">
    <source>
        <dbReference type="EMBL" id="MDQ0682834.1"/>
    </source>
</evidence>
<gene>
    <name evidence="6" type="ORF">QFZ56_001797</name>
</gene>
<accession>A0ABU0PWR1</accession>
<dbReference type="InterPro" id="IPR052705">
    <property type="entry name" value="Gliding_Motility_GTPase"/>
</dbReference>
<comment type="similarity">
    <text evidence="1">Belongs to the GPN-loop GTPase family.</text>
</comment>
<proteinExistence type="inferred from homology"/>
<evidence type="ECO:0000256" key="2">
    <source>
        <dbReference type="ARBA" id="ARBA00022741"/>
    </source>
</evidence>
<keyword evidence="4" id="KW-0342">GTP-binding</keyword>
<keyword evidence="7" id="KW-1185">Reference proteome</keyword>
<dbReference type="InterPro" id="IPR027417">
    <property type="entry name" value="P-loop_NTPase"/>
</dbReference>
<comment type="caution">
    <text evidence="6">The sequence shown here is derived from an EMBL/GenBank/DDBJ whole genome shotgun (WGS) entry which is preliminary data.</text>
</comment>
<evidence type="ECO:0000256" key="4">
    <source>
        <dbReference type="ARBA" id="ARBA00023134"/>
    </source>
</evidence>
<dbReference type="Gene3D" id="3.40.50.300">
    <property type="entry name" value="P-loop containing nucleotide triphosphate hydrolases"/>
    <property type="match status" value="1"/>
</dbReference>
<dbReference type="PANTHER" id="PTHR42708:SF1">
    <property type="entry name" value="GLIDING MOTILITY PROTEIN MGLA"/>
    <property type="match status" value="1"/>
</dbReference>
<keyword evidence="2" id="KW-0547">Nucleotide-binding</keyword>
<dbReference type="Pfam" id="PF03029">
    <property type="entry name" value="ATP_bind_1"/>
    <property type="match status" value="1"/>
</dbReference>
<organism evidence="6 7">
    <name type="scientific">Streptomyces achromogenes</name>
    <dbReference type="NCBI Taxonomy" id="67255"/>
    <lineage>
        <taxon>Bacteria</taxon>
        <taxon>Bacillati</taxon>
        <taxon>Actinomycetota</taxon>
        <taxon>Actinomycetes</taxon>
        <taxon>Kitasatosporales</taxon>
        <taxon>Streptomycetaceae</taxon>
        <taxon>Streptomyces</taxon>
    </lineage>
</organism>
<feature type="compositionally biased region" description="Low complexity" evidence="5">
    <location>
        <begin position="206"/>
        <end position="215"/>
    </location>
</feature>
<evidence type="ECO:0000256" key="1">
    <source>
        <dbReference type="ARBA" id="ARBA00005290"/>
    </source>
</evidence>
<dbReference type="SUPFAM" id="SSF52540">
    <property type="entry name" value="P-loop containing nucleoside triphosphate hydrolases"/>
    <property type="match status" value="1"/>
</dbReference>
<dbReference type="Proteomes" id="UP001243364">
    <property type="component" value="Unassembled WGS sequence"/>
</dbReference>